<dbReference type="AlphaFoldDB" id="V2XJU4"/>
<reference evidence="1 2" key="1">
    <citation type="submission" date="2013-06" db="EMBL/GenBank/DDBJ databases">
        <authorList>
            <person name="Weinstock G."/>
            <person name="Sodergren E."/>
            <person name="Clifton S."/>
            <person name="Fulton L."/>
            <person name="Fulton B."/>
            <person name="Courtney L."/>
            <person name="Fronick C."/>
            <person name="Harrison M."/>
            <person name="Strong C."/>
            <person name="Farmer C."/>
            <person name="Delahaunty K."/>
            <person name="Markovic C."/>
            <person name="Hall O."/>
            <person name="Minx P."/>
            <person name="Tomlinson C."/>
            <person name="Mitreva M."/>
            <person name="Nelson J."/>
            <person name="Hou S."/>
            <person name="Wollam A."/>
            <person name="Pepin K.H."/>
            <person name="Johnson M."/>
            <person name="Bhonagiri V."/>
            <person name="Nash W.E."/>
            <person name="Warren W."/>
            <person name="Chinwalla A."/>
            <person name="Mardis E.R."/>
            <person name="Wilson R.K."/>
        </authorList>
    </citation>
    <scope>NUCLEOTIDE SEQUENCE [LARGE SCALE GENOMIC DNA]</scope>
    <source>
        <strain evidence="1 2">ATCC 51271</strain>
    </source>
</reference>
<accession>V2XJU4</accession>
<dbReference type="Proteomes" id="UP000018227">
    <property type="component" value="Unassembled WGS sequence"/>
</dbReference>
<keyword evidence="2" id="KW-1185">Reference proteome</keyword>
<protein>
    <submittedName>
        <fullName evidence="1">Uncharacterized protein</fullName>
    </submittedName>
</protein>
<comment type="caution">
    <text evidence="1">The sequence shown here is derived from an EMBL/GenBank/DDBJ whole genome shotgun (WGS) entry which is preliminary data.</text>
</comment>
<organism evidence="1 2">
    <name type="scientific">Catonella morbi ATCC 51271</name>
    <dbReference type="NCBI Taxonomy" id="592026"/>
    <lineage>
        <taxon>Bacteria</taxon>
        <taxon>Bacillati</taxon>
        <taxon>Bacillota</taxon>
        <taxon>Clostridia</taxon>
        <taxon>Lachnospirales</taxon>
        <taxon>Lachnospiraceae</taxon>
        <taxon>Catonella</taxon>
    </lineage>
</organism>
<name>V2XJU4_9FIRM</name>
<gene>
    <name evidence="1" type="ORF">GCWU0000282_002580</name>
</gene>
<dbReference type="HOGENOM" id="CLU_3306726_0_0_9"/>
<dbReference type="STRING" id="592026.GCWU0000282_002580"/>
<proteinExistence type="predicted"/>
<evidence type="ECO:0000313" key="1">
    <source>
        <dbReference type="EMBL" id="ESL02444.1"/>
    </source>
</evidence>
<evidence type="ECO:0000313" key="2">
    <source>
        <dbReference type="Proteomes" id="UP000018227"/>
    </source>
</evidence>
<dbReference type="EMBL" id="ACIL03000016">
    <property type="protein sequence ID" value="ESL02444.1"/>
    <property type="molecule type" value="Genomic_DNA"/>
</dbReference>
<sequence length="39" mass="4486">MVAIGMNSMLLNSYILRVLRAPDKHRQALLQGIKQVFLF</sequence>